<dbReference type="PROSITE" id="PS50067">
    <property type="entry name" value="KINESIN_MOTOR_2"/>
    <property type="match status" value="1"/>
</dbReference>
<organism evidence="9 10">
    <name type="scientific">Owenia fusiformis</name>
    <name type="common">Polychaete worm</name>
    <dbReference type="NCBI Taxonomy" id="6347"/>
    <lineage>
        <taxon>Eukaryota</taxon>
        <taxon>Metazoa</taxon>
        <taxon>Spiralia</taxon>
        <taxon>Lophotrochozoa</taxon>
        <taxon>Annelida</taxon>
        <taxon>Polychaeta</taxon>
        <taxon>Sedentaria</taxon>
        <taxon>Canalipalpata</taxon>
        <taxon>Sabellida</taxon>
        <taxon>Oweniida</taxon>
        <taxon>Oweniidae</taxon>
        <taxon>Owenia</taxon>
    </lineage>
</organism>
<keyword evidence="7" id="KW-0175">Coiled coil</keyword>
<dbReference type="SUPFAM" id="SSF52540">
    <property type="entry name" value="P-loop containing nucleoside triphosphate hydrolases"/>
    <property type="match status" value="1"/>
</dbReference>
<proteinExistence type="inferred from homology"/>
<dbReference type="Pfam" id="PF00225">
    <property type="entry name" value="Kinesin"/>
    <property type="match status" value="1"/>
</dbReference>
<evidence type="ECO:0000256" key="6">
    <source>
        <dbReference type="RuleBase" id="RU000394"/>
    </source>
</evidence>
<feature type="compositionally biased region" description="Low complexity" evidence="8">
    <location>
        <begin position="1"/>
        <end position="24"/>
    </location>
</feature>
<dbReference type="FunFam" id="3.40.850.10:FF:000168">
    <property type="entry name" value="Kinesin-like protein"/>
    <property type="match status" value="1"/>
</dbReference>
<feature type="binding site" evidence="5">
    <location>
        <begin position="595"/>
        <end position="602"/>
    </location>
    <ligand>
        <name>ATP</name>
        <dbReference type="ChEBI" id="CHEBI:30616"/>
    </ligand>
</feature>
<name>A0A8J1T5V1_OWEFU</name>
<keyword evidence="4" id="KW-0206">Cytoskeleton</keyword>
<evidence type="ECO:0000256" key="2">
    <source>
        <dbReference type="ARBA" id="ARBA00022741"/>
    </source>
</evidence>
<evidence type="ECO:0000256" key="4">
    <source>
        <dbReference type="ARBA" id="ARBA00023212"/>
    </source>
</evidence>
<comment type="similarity">
    <text evidence="5 6">Belongs to the TRAFAC class myosin-kinesin ATPase superfamily. Kinesin family.</text>
</comment>
<feature type="compositionally biased region" description="Low complexity" evidence="8">
    <location>
        <begin position="216"/>
        <end position="228"/>
    </location>
</feature>
<dbReference type="GO" id="GO:0008017">
    <property type="term" value="F:microtubule binding"/>
    <property type="evidence" value="ECO:0007669"/>
    <property type="project" value="InterPro"/>
</dbReference>
<evidence type="ECO:0000256" key="3">
    <source>
        <dbReference type="ARBA" id="ARBA00022840"/>
    </source>
</evidence>
<keyword evidence="5 6" id="KW-0505">Motor protein</keyword>
<feature type="region of interest" description="Disordered" evidence="8">
    <location>
        <begin position="210"/>
        <end position="230"/>
    </location>
</feature>
<dbReference type="PANTHER" id="PTHR47972">
    <property type="entry name" value="KINESIN-LIKE PROTEIN KLP-3"/>
    <property type="match status" value="1"/>
</dbReference>
<comment type="subcellular location">
    <subcellularLocation>
        <location evidence="1">Cytoplasm</location>
        <location evidence="1">Cytoskeleton</location>
    </subcellularLocation>
</comment>
<dbReference type="InterPro" id="IPR027417">
    <property type="entry name" value="P-loop_NTPase"/>
</dbReference>
<evidence type="ECO:0000256" key="8">
    <source>
        <dbReference type="SAM" id="MobiDB-lite"/>
    </source>
</evidence>
<dbReference type="GO" id="GO:0005524">
    <property type="term" value="F:ATP binding"/>
    <property type="evidence" value="ECO:0007669"/>
    <property type="project" value="UniProtKB-UniRule"/>
</dbReference>
<evidence type="ECO:0000256" key="7">
    <source>
        <dbReference type="SAM" id="Coils"/>
    </source>
</evidence>
<evidence type="ECO:0000313" key="10">
    <source>
        <dbReference type="Proteomes" id="UP000749559"/>
    </source>
</evidence>
<evidence type="ECO:0000313" key="9">
    <source>
        <dbReference type="EMBL" id="CAH1784388.1"/>
    </source>
</evidence>
<gene>
    <name evidence="9" type="ORF">OFUS_LOCUS10591</name>
</gene>
<evidence type="ECO:0000256" key="1">
    <source>
        <dbReference type="ARBA" id="ARBA00004245"/>
    </source>
</evidence>
<feature type="coiled-coil region" evidence="7">
    <location>
        <begin position="366"/>
        <end position="407"/>
    </location>
</feature>
<dbReference type="InterPro" id="IPR036961">
    <property type="entry name" value="Kinesin_motor_dom_sf"/>
</dbReference>
<dbReference type="PROSITE" id="PS00411">
    <property type="entry name" value="KINESIN_MOTOR_1"/>
    <property type="match status" value="1"/>
</dbReference>
<dbReference type="GO" id="GO:0007018">
    <property type="term" value="P:microtubule-based movement"/>
    <property type="evidence" value="ECO:0007669"/>
    <property type="project" value="InterPro"/>
</dbReference>
<dbReference type="OrthoDB" id="3176171at2759"/>
<sequence length="861" mass="96781">MGSSASSESESSRPSSRNIPSPRSQAPSRRERSTFKEVQLNQRDSQLGNPSGGETMATQSHSGSEQTDQSNISPQRSNTQQQGGSQPQIRITRQESQSRWQGAYQQYQYPQGYYHNSGQRYGQGGQYGGMYGVTQAAVGHQQQQQRLQYKEDDIVFETFYHVNGQALTCMYKNGQRYVLDSWQTQTWQPFPMQWYNQGTLVTNSVVKSDQPVQNEASSSNNTTTAGTSIDDREGKIAHPKRGKLHTYLFEEKRNVHCYYDTNSGTWMKMPVHWELYSPLVRQMVATIKDDCPEWKNEHDIIATLRACNYKPDDAIATFLAWDEIFDQSAGGTSDINIILEKDENIATLEKKRDVLCVQLSKSFEDLESERKQKQILESRVHELQEQLSSMEVEARTATVALEALQNQRPKTARPKTARPKTPQVEYRTEYIEIEKDTVDPALVEDTATATKDLHKSFLMLKRETQQHLQDLGKMLTQVVTSVMSLKTADSGQSKELQEIKELYRRETMQRKLLYNKLQELKGNIRVFCRCRYDNRVDCSHNFPSDQEVTPLGSKKPFSFDRVFTPQATQAEIFEDTLPIITSCVDGYNVCIMAYGQTGSGKTHTMMGPKNDPGVNIRSIEELLRICSEREKVQYKLEASMVEIYNETIQDLLSPTPTTLELRAQGNKINLPNLTKKLVESKDDIQKIMDMGDKNRSVASTKMNSTSSRSHLLFMISLEGRDKVSGAVSNGTLTLCDLAGSERIAKTEATGQRLVEAAAINKSLSALGQVFAALKSNQLHVPYRNSKLTHLLQPSLGGDAKACLFVNISPAESNVTESVSTLQFGSGAKQISLGQAKQNVKKAPLKSKNSNIGPANWDLDQL</sequence>
<feature type="region of interest" description="Disordered" evidence="8">
    <location>
        <begin position="1"/>
        <end position="97"/>
    </location>
</feature>
<dbReference type="InterPro" id="IPR019821">
    <property type="entry name" value="Kinesin_motor_CS"/>
</dbReference>
<accession>A0A8J1T5V1</accession>
<dbReference type="Proteomes" id="UP000749559">
    <property type="component" value="Unassembled WGS sequence"/>
</dbReference>
<dbReference type="InterPro" id="IPR001752">
    <property type="entry name" value="Kinesin_motor_dom"/>
</dbReference>
<protein>
    <recommendedName>
        <fullName evidence="6">Kinesin-like protein</fullName>
    </recommendedName>
</protein>
<keyword evidence="6" id="KW-0493">Microtubule</keyword>
<keyword evidence="3 5" id="KW-0067">ATP-binding</keyword>
<dbReference type="InterPro" id="IPR027640">
    <property type="entry name" value="Kinesin-like_fam"/>
</dbReference>
<evidence type="ECO:0000256" key="5">
    <source>
        <dbReference type="PROSITE-ProRule" id="PRU00283"/>
    </source>
</evidence>
<feature type="compositionally biased region" description="Polar residues" evidence="8">
    <location>
        <begin position="39"/>
        <end position="49"/>
    </location>
</feature>
<comment type="caution">
    <text evidence="9">The sequence shown here is derived from an EMBL/GenBank/DDBJ whole genome shotgun (WGS) entry which is preliminary data.</text>
</comment>
<dbReference type="GO" id="GO:0005874">
    <property type="term" value="C:microtubule"/>
    <property type="evidence" value="ECO:0007669"/>
    <property type="project" value="UniProtKB-KW"/>
</dbReference>
<reference evidence="9" key="1">
    <citation type="submission" date="2022-03" db="EMBL/GenBank/DDBJ databases">
        <authorList>
            <person name="Martin C."/>
        </authorList>
    </citation>
    <scope>NUCLEOTIDE SEQUENCE</scope>
</reference>
<dbReference type="GO" id="GO:0003777">
    <property type="term" value="F:microtubule motor activity"/>
    <property type="evidence" value="ECO:0007669"/>
    <property type="project" value="InterPro"/>
</dbReference>
<feature type="region of interest" description="Disordered" evidence="8">
    <location>
        <begin position="841"/>
        <end position="861"/>
    </location>
</feature>
<keyword evidence="10" id="KW-1185">Reference proteome</keyword>
<dbReference type="SMART" id="SM00129">
    <property type="entry name" value="KISc"/>
    <property type="match status" value="1"/>
</dbReference>
<keyword evidence="4" id="KW-0963">Cytoplasm</keyword>
<dbReference type="Gene3D" id="3.40.850.10">
    <property type="entry name" value="Kinesin motor domain"/>
    <property type="match status" value="1"/>
</dbReference>
<dbReference type="PRINTS" id="PR00380">
    <property type="entry name" value="KINESINHEAVY"/>
</dbReference>
<dbReference type="AlphaFoldDB" id="A0A8J1T5V1"/>
<dbReference type="PANTHER" id="PTHR47972:SF65">
    <property type="entry name" value="KINESIN-LIKE PROTEIN"/>
    <property type="match status" value="1"/>
</dbReference>
<feature type="compositionally biased region" description="Polar residues" evidence="8">
    <location>
        <begin position="56"/>
        <end position="97"/>
    </location>
</feature>
<dbReference type="EMBL" id="CAIIXF020000005">
    <property type="protein sequence ID" value="CAH1784388.1"/>
    <property type="molecule type" value="Genomic_DNA"/>
</dbReference>
<keyword evidence="2 5" id="KW-0547">Nucleotide-binding</keyword>